<evidence type="ECO:0000313" key="3">
    <source>
        <dbReference type="Proteomes" id="UP000197138"/>
    </source>
</evidence>
<reference evidence="3" key="1">
    <citation type="journal article" date="2017" name="Plant J.">
        <title>The pomegranate (Punica granatum L.) genome and the genomics of punicalagin biosynthesis.</title>
        <authorList>
            <person name="Qin G."/>
            <person name="Xu C."/>
            <person name="Ming R."/>
            <person name="Tang H."/>
            <person name="Guyot R."/>
            <person name="Kramer E.M."/>
            <person name="Hu Y."/>
            <person name="Yi X."/>
            <person name="Qi Y."/>
            <person name="Xu X."/>
            <person name="Gao Z."/>
            <person name="Pan H."/>
            <person name="Jian J."/>
            <person name="Tian Y."/>
            <person name="Yue Z."/>
            <person name="Xu Y."/>
        </authorList>
    </citation>
    <scope>NUCLEOTIDE SEQUENCE [LARGE SCALE GENOMIC DNA]</scope>
    <source>
        <strain evidence="3">cv. Dabenzi</strain>
    </source>
</reference>
<gene>
    <name evidence="1" type="ORF">CDL15_Pgr009139</name>
    <name evidence="2" type="ORF">CRG98_010635</name>
</gene>
<sequence length="103" mass="11397">MLDGDAPVYADVAGDECFVQPPSLTIFCDSPGECLLERCALQVDERDLPRRQCLSSTEMVALTACGPLVRFLVRLHRRGVPPWRALPLSNYRERGPRGVLGEA</sequence>
<name>A0A218WKX1_PUNGR</name>
<proteinExistence type="predicted"/>
<evidence type="ECO:0000313" key="1">
    <source>
        <dbReference type="EMBL" id="OWM72682.1"/>
    </source>
</evidence>
<dbReference type="Proteomes" id="UP000233551">
    <property type="component" value="Unassembled WGS sequence"/>
</dbReference>
<keyword evidence="4" id="KW-1185">Reference proteome</keyword>
<comment type="caution">
    <text evidence="1">The sequence shown here is derived from an EMBL/GenBank/DDBJ whole genome shotgun (WGS) entry which is preliminary data.</text>
</comment>
<reference evidence="2 4" key="3">
    <citation type="submission" date="2017-11" db="EMBL/GenBank/DDBJ databases">
        <title>De-novo sequencing of pomegranate (Punica granatum L.) genome.</title>
        <authorList>
            <person name="Akparov Z."/>
            <person name="Amiraslanov A."/>
            <person name="Hajiyeva S."/>
            <person name="Abbasov M."/>
            <person name="Kaur K."/>
            <person name="Hamwieh A."/>
            <person name="Solovyev V."/>
            <person name="Salamov A."/>
            <person name="Braich B."/>
            <person name="Kosarev P."/>
            <person name="Mahmoud A."/>
            <person name="Hajiyev E."/>
            <person name="Babayeva S."/>
            <person name="Izzatullayeva V."/>
            <person name="Mammadov A."/>
            <person name="Mammadov A."/>
            <person name="Sharifova S."/>
            <person name="Ojaghi J."/>
            <person name="Eynullazada K."/>
            <person name="Bayramov B."/>
            <person name="Abdulazimova A."/>
            <person name="Shahmuradov I."/>
        </authorList>
    </citation>
    <scope>NUCLEOTIDE SEQUENCE [LARGE SCALE GENOMIC DNA]</scope>
    <source>
        <strain evidence="2">AG2017</strain>
        <strain evidence="4">cv. AG2017</strain>
        <tissue evidence="2">Leaf</tissue>
    </source>
</reference>
<accession>A0A218WKX1</accession>
<reference evidence="1" key="2">
    <citation type="submission" date="2017-06" db="EMBL/GenBank/DDBJ databases">
        <title>The pomegranate genome and the genomics of punicalagin biosynthesis.</title>
        <authorList>
            <person name="Xu C."/>
        </authorList>
    </citation>
    <scope>NUCLEOTIDE SEQUENCE [LARGE SCALE GENOMIC DNA]</scope>
    <source>
        <tissue evidence="1">Fresh leaf</tissue>
    </source>
</reference>
<organism evidence="1 3">
    <name type="scientific">Punica granatum</name>
    <name type="common">Pomegranate</name>
    <dbReference type="NCBI Taxonomy" id="22663"/>
    <lineage>
        <taxon>Eukaryota</taxon>
        <taxon>Viridiplantae</taxon>
        <taxon>Streptophyta</taxon>
        <taxon>Embryophyta</taxon>
        <taxon>Tracheophyta</taxon>
        <taxon>Spermatophyta</taxon>
        <taxon>Magnoliopsida</taxon>
        <taxon>eudicotyledons</taxon>
        <taxon>Gunneridae</taxon>
        <taxon>Pentapetalae</taxon>
        <taxon>rosids</taxon>
        <taxon>malvids</taxon>
        <taxon>Myrtales</taxon>
        <taxon>Lythraceae</taxon>
        <taxon>Punica</taxon>
    </lineage>
</organism>
<protein>
    <submittedName>
        <fullName evidence="1">Uncharacterized protein</fullName>
    </submittedName>
</protein>
<evidence type="ECO:0000313" key="2">
    <source>
        <dbReference type="EMBL" id="PKI68955.1"/>
    </source>
</evidence>
<dbReference type="Proteomes" id="UP000197138">
    <property type="component" value="Unassembled WGS sequence"/>
</dbReference>
<evidence type="ECO:0000313" key="4">
    <source>
        <dbReference type="Proteomes" id="UP000233551"/>
    </source>
</evidence>
<dbReference type="EMBL" id="PGOL01000531">
    <property type="protein sequence ID" value="PKI68955.1"/>
    <property type="molecule type" value="Genomic_DNA"/>
</dbReference>
<dbReference type="EMBL" id="MTKT01004263">
    <property type="protein sequence ID" value="OWM72682.1"/>
    <property type="molecule type" value="Genomic_DNA"/>
</dbReference>
<dbReference type="AlphaFoldDB" id="A0A218WKX1"/>